<gene>
    <name evidence="1" type="ORF">ACAOBT_LOCUS15694</name>
</gene>
<evidence type="ECO:0000313" key="2">
    <source>
        <dbReference type="Proteomes" id="UP001152888"/>
    </source>
</evidence>
<dbReference type="EMBL" id="CAKOFQ010006944">
    <property type="protein sequence ID" value="CAH1983682.1"/>
    <property type="molecule type" value="Genomic_DNA"/>
</dbReference>
<accession>A0A9P0KXQ5</accession>
<evidence type="ECO:0000313" key="1">
    <source>
        <dbReference type="EMBL" id="CAH1983682.1"/>
    </source>
</evidence>
<keyword evidence="2" id="KW-1185">Reference proteome</keyword>
<name>A0A9P0KXQ5_ACAOB</name>
<protein>
    <submittedName>
        <fullName evidence="1">Uncharacterized protein</fullName>
    </submittedName>
</protein>
<proteinExistence type="predicted"/>
<comment type="caution">
    <text evidence="1">The sequence shown here is derived from an EMBL/GenBank/DDBJ whole genome shotgun (WGS) entry which is preliminary data.</text>
</comment>
<dbReference type="AlphaFoldDB" id="A0A9P0KXQ5"/>
<reference evidence="1" key="1">
    <citation type="submission" date="2022-03" db="EMBL/GenBank/DDBJ databases">
        <authorList>
            <person name="Sayadi A."/>
        </authorList>
    </citation>
    <scope>NUCLEOTIDE SEQUENCE</scope>
</reference>
<organism evidence="1 2">
    <name type="scientific">Acanthoscelides obtectus</name>
    <name type="common">Bean weevil</name>
    <name type="synonym">Bruchus obtectus</name>
    <dbReference type="NCBI Taxonomy" id="200917"/>
    <lineage>
        <taxon>Eukaryota</taxon>
        <taxon>Metazoa</taxon>
        <taxon>Ecdysozoa</taxon>
        <taxon>Arthropoda</taxon>
        <taxon>Hexapoda</taxon>
        <taxon>Insecta</taxon>
        <taxon>Pterygota</taxon>
        <taxon>Neoptera</taxon>
        <taxon>Endopterygota</taxon>
        <taxon>Coleoptera</taxon>
        <taxon>Polyphaga</taxon>
        <taxon>Cucujiformia</taxon>
        <taxon>Chrysomeloidea</taxon>
        <taxon>Chrysomelidae</taxon>
        <taxon>Bruchinae</taxon>
        <taxon>Bruchini</taxon>
        <taxon>Acanthoscelides</taxon>
    </lineage>
</organism>
<dbReference type="Proteomes" id="UP001152888">
    <property type="component" value="Unassembled WGS sequence"/>
</dbReference>
<sequence>MEEEKQQLAKLIQQRWKTARDAYFRTKNAIKKHLLEVLH</sequence>
<dbReference type="OrthoDB" id="6571700at2759"/>